<dbReference type="Proteomes" id="UP001314263">
    <property type="component" value="Unassembled WGS sequence"/>
</dbReference>
<dbReference type="AlphaFoldDB" id="A0AAV1I048"/>
<sequence length="492" mass="51681">MDCDRTKLDILWKRYNAVSSTSSHKQYFEEREAPSSRYPVFQDLQIYTQSNLIPLTAPADLQALSGTSTDSNGSPMAGSFYGTTSSYVSVVRRYLQVPLVATPSPCGMAYQSPKCITVNNSAGNSPPFAAGETLKGMTSGALAALVSQQGLSLFYKQYCGSLADFVAGEIVQGLTSNTQVTVVFDSTSAPLSRCLRNVIAFDYGVNGSYAYQVYKSDGTPIYFGQGGLHLDTYSGVLTFYGQLPAGVSDATPPSISFYRYVGKIGLNTSHLPNGSVGIGTDNPAVSLDIESTDAIRIPTGTTGQRPPNPQLGYVRFNTDTDSLEVWNGESWQDALNGTGYGSNNVSIATGGVDRQVTIGNAIGSSSVSVAAGSGGISLASGNGVAINANSSVNIQTASSAGSQITIGSGIANETIVIDASGSNSSVVINGPVEFTQPQNLAIGPGQGLYFDNAQSMADWRIIELPNPNNASITSLNVQHLISGTWTNRFRID</sequence>
<reference evidence="1 2" key="1">
    <citation type="submission" date="2023-10" db="EMBL/GenBank/DDBJ databases">
        <authorList>
            <person name="Maclean D."/>
            <person name="Macfadyen A."/>
        </authorList>
    </citation>
    <scope>NUCLEOTIDE SEQUENCE [LARGE SCALE GENOMIC DNA]</scope>
</reference>
<organism evidence="1 2">
    <name type="scientific">Coccomyxa viridis</name>
    <dbReference type="NCBI Taxonomy" id="1274662"/>
    <lineage>
        <taxon>Eukaryota</taxon>
        <taxon>Viridiplantae</taxon>
        <taxon>Chlorophyta</taxon>
        <taxon>core chlorophytes</taxon>
        <taxon>Trebouxiophyceae</taxon>
        <taxon>Trebouxiophyceae incertae sedis</taxon>
        <taxon>Coccomyxaceae</taxon>
        <taxon>Coccomyxa</taxon>
    </lineage>
</organism>
<accession>A0AAV1I048</accession>
<comment type="caution">
    <text evidence="1">The sequence shown here is derived from an EMBL/GenBank/DDBJ whole genome shotgun (WGS) entry which is preliminary data.</text>
</comment>
<evidence type="ECO:0000313" key="1">
    <source>
        <dbReference type="EMBL" id="CAK0768326.1"/>
    </source>
</evidence>
<name>A0AAV1I048_9CHLO</name>
<protein>
    <submittedName>
        <fullName evidence="1">Uncharacterized protein</fullName>
    </submittedName>
</protein>
<evidence type="ECO:0000313" key="2">
    <source>
        <dbReference type="Proteomes" id="UP001314263"/>
    </source>
</evidence>
<gene>
    <name evidence="1" type="ORF">CVIRNUC_003552</name>
</gene>
<dbReference type="EMBL" id="CAUYUE010000004">
    <property type="protein sequence ID" value="CAK0768326.1"/>
    <property type="molecule type" value="Genomic_DNA"/>
</dbReference>
<keyword evidence="2" id="KW-1185">Reference proteome</keyword>
<proteinExistence type="predicted"/>